<dbReference type="Proteomes" id="UP001151760">
    <property type="component" value="Unassembled WGS sequence"/>
</dbReference>
<protein>
    <recommendedName>
        <fullName evidence="4">DUF4283 domain-containing protein</fullName>
    </recommendedName>
</protein>
<proteinExistence type="predicted"/>
<organism evidence="2 3">
    <name type="scientific">Tanacetum coccineum</name>
    <dbReference type="NCBI Taxonomy" id="301880"/>
    <lineage>
        <taxon>Eukaryota</taxon>
        <taxon>Viridiplantae</taxon>
        <taxon>Streptophyta</taxon>
        <taxon>Embryophyta</taxon>
        <taxon>Tracheophyta</taxon>
        <taxon>Spermatophyta</taxon>
        <taxon>Magnoliopsida</taxon>
        <taxon>eudicotyledons</taxon>
        <taxon>Gunneridae</taxon>
        <taxon>Pentapetalae</taxon>
        <taxon>asterids</taxon>
        <taxon>campanulids</taxon>
        <taxon>Asterales</taxon>
        <taxon>Asteraceae</taxon>
        <taxon>Asteroideae</taxon>
        <taxon>Anthemideae</taxon>
        <taxon>Anthemidinae</taxon>
        <taxon>Tanacetum</taxon>
    </lineage>
</organism>
<comment type="caution">
    <text evidence="2">The sequence shown here is derived from an EMBL/GenBank/DDBJ whole genome shotgun (WGS) entry which is preliminary data.</text>
</comment>
<evidence type="ECO:0000313" key="2">
    <source>
        <dbReference type="EMBL" id="GJT09778.1"/>
    </source>
</evidence>
<feature type="compositionally biased region" description="Polar residues" evidence="1">
    <location>
        <begin position="85"/>
        <end position="95"/>
    </location>
</feature>
<gene>
    <name evidence="2" type="ORF">Tco_0856820</name>
</gene>
<keyword evidence="3" id="KW-1185">Reference proteome</keyword>
<dbReference type="EMBL" id="BQNB010012935">
    <property type="protein sequence ID" value="GJT09778.1"/>
    <property type="molecule type" value="Genomic_DNA"/>
</dbReference>
<sequence length="467" mass="52323">MVRDYGATIPTNIKVAARDNTGDGWTRVERRSKKVTRQPKSFEYSLNSITIDSHHITVNIARYQRNEPINTDTTKALPSHHHCAQPTTLPSRKTNIPKTKSYVETVTSQNSIKPLPAPPTPITIHSCPDLVTTLSHSLVGELATIDTFPNLQTLCDELDIPISKIKYLGGLHVLLELKPYTNSTYISSNKSLLSYFKTVTPWNSDFHLKIRLAWIAIEGLPPQAWHEAAFTHIAGEWGEVVFPEECNENNFNLVARKVCIRTKTMEDIHHNIPIIVDGTHICVRIRELPGECHEIWEPVKSTSKLNDDNASTNKTVNYSDEEDDDHEKLHDGSDYGLLDGEEEHRFLDAEEEHRFEGGWVKDDVVDDGNGENLKFSNVCSKHDDCLNSSIAEEANSKFPVHVESQTPCGGSPQLWNEKDVTFGDFVSETQNGEKSNSNNTFMGNKSVDSPLVDACTNVGYVSSWNVS</sequence>
<feature type="compositionally biased region" description="Polar residues" evidence="1">
    <location>
        <begin position="303"/>
        <end position="318"/>
    </location>
</feature>
<evidence type="ECO:0000313" key="3">
    <source>
        <dbReference type="Proteomes" id="UP001151760"/>
    </source>
</evidence>
<evidence type="ECO:0000256" key="1">
    <source>
        <dbReference type="SAM" id="MobiDB-lite"/>
    </source>
</evidence>
<accession>A0ABQ5B7H3</accession>
<reference evidence="2" key="1">
    <citation type="journal article" date="2022" name="Int. J. Mol. Sci.">
        <title>Draft Genome of Tanacetum Coccineum: Genomic Comparison of Closely Related Tanacetum-Family Plants.</title>
        <authorList>
            <person name="Yamashiro T."/>
            <person name="Shiraishi A."/>
            <person name="Nakayama K."/>
            <person name="Satake H."/>
        </authorList>
    </citation>
    <scope>NUCLEOTIDE SEQUENCE</scope>
</reference>
<reference evidence="2" key="2">
    <citation type="submission" date="2022-01" db="EMBL/GenBank/DDBJ databases">
        <authorList>
            <person name="Yamashiro T."/>
            <person name="Shiraishi A."/>
            <person name="Satake H."/>
            <person name="Nakayama K."/>
        </authorList>
    </citation>
    <scope>NUCLEOTIDE SEQUENCE</scope>
</reference>
<feature type="region of interest" description="Disordered" evidence="1">
    <location>
        <begin position="303"/>
        <end position="335"/>
    </location>
</feature>
<feature type="region of interest" description="Disordered" evidence="1">
    <location>
        <begin position="72"/>
        <end position="95"/>
    </location>
</feature>
<evidence type="ECO:0008006" key="4">
    <source>
        <dbReference type="Google" id="ProtNLM"/>
    </source>
</evidence>
<name>A0ABQ5B7H3_9ASTR</name>